<keyword evidence="3" id="KW-1185">Reference proteome</keyword>
<evidence type="ECO:0000313" key="2">
    <source>
        <dbReference type="EMBL" id="KAL0164161.1"/>
    </source>
</evidence>
<feature type="region of interest" description="Disordered" evidence="1">
    <location>
        <begin position="95"/>
        <end position="115"/>
    </location>
</feature>
<accession>A0ABD0NSS2</accession>
<proteinExistence type="predicted"/>
<evidence type="ECO:0000313" key="3">
    <source>
        <dbReference type="Proteomes" id="UP001529510"/>
    </source>
</evidence>
<comment type="caution">
    <text evidence="2">The sequence shown here is derived from an EMBL/GenBank/DDBJ whole genome shotgun (WGS) entry which is preliminary data.</text>
</comment>
<organism evidence="2 3">
    <name type="scientific">Cirrhinus mrigala</name>
    <name type="common">Mrigala</name>
    <dbReference type="NCBI Taxonomy" id="683832"/>
    <lineage>
        <taxon>Eukaryota</taxon>
        <taxon>Metazoa</taxon>
        <taxon>Chordata</taxon>
        <taxon>Craniata</taxon>
        <taxon>Vertebrata</taxon>
        <taxon>Euteleostomi</taxon>
        <taxon>Actinopterygii</taxon>
        <taxon>Neopterygii</taxon>
        <taxon>Teleostei</taxon>
        <taxon>Ostariophysi</taxon>
        <taxon>Cypriniformes</taxon>
        <taxon>Cyprinidae</taxon>
        <taxon>Labeoninae</taxon>
        <taxon>Labeonini</taxon>
        <taxon>Cirrhinus</taxon>
    </lineage>
</organism>
<protein>
    <submittedName>
        <fullName evidence="2">Uncharacterized protein</fullName>
    </submittedName>
</protein>
<dbReference type="EMBL" id="JAMKFB020000020">
    <property type="protein sequence ID" value="KAL0164161.1"/>
    <property type="molecule type" value="Genomic_DNA"/>
</dbReference>
<dbReference type="AlphaFoldDB" id="A0ABD0NSS2"/>
<name>A0ABD0NSS2_CIRMR</name>
<feature type="non-terminal residue" evidence="2">
    <location>
        <position position="335"/>
    </location>
</feature>
<sequence>MDALLRPDYLLLLLEQGDKSLEDHTRLFLLLANTTSYLDDTLCAFYDASLNIACRALLSEDGAREDFAAFKGWTLARHGSPFTVSAKGDLTLRTQHPAPSTPSSHMPEPTVDGEPELAAVDEPSPHGTTEQQITAELELHMTSVQMCEPPTRENAEASGIAKRSSAHCNLAEGELVEDLGLLEAEEDSASACQPSSSTMAPSSLISAVARQSAGSTGLPHPTASGCRQPSCATGLHSFDCTSSLSPSGSVRLLDPSGSTLVLCRSGSMPPHQSPESFVPPWPSGSSSSPWLIGSPPPSVGPLELSALPSPWLLPLLAPPLISPVRSTCCMRTNTR</sequence>
<evidence type="ECO:0000256" key="1">
    <source>
        <dbReference type="SAM" id="MobiDB-lite"/>
    </source>
</evidence>
<gene>
    <name evidence="2" type="ORF">M9458_039914</name>
</gene>
<reference evidence="2 3" key="1">
    <citation type="submission" date="2024-05" db="EMBL/GenBank/DDBJ databases">
        <title>Genome sequencing and assembly of Indian major carp, Cirrhinus mrigala (Hamilton, 1822).</title>
        <authorList>
            <person name="Mohindra V."/>
            <person name="Chowdhury L.M."/>
            <person name="Lal K."/>
            <person name="Jena J.K."/>
        </authorList>
    </citation>
    <scope>NUCLEOTIDE SEQUENCE [LARGE SCALE GENOMIC DNA]</scope>
    <source>
        <strain evidence="2">CM1030</strain>
        <tissue evidence="2">Blood</tissue>
    </source>
</reference>
<feature type="compositionally biased region" description="Polar residues" evidence="1">
    <location>
        <begin position="95"/>
        <end position="104"/>
    </location>
</feature>
<dbReference type="Proteomes" id="UP001529510">
    <property type="component" value="Unassembled WGS sequence"/>
</dbReference>